<dbReference type="EMBL" id="VTDN01000006">
    <property type="protein sequence ID" value="MEB5477167.1"/>
    <property type="molecule type" value="Genomic_DNA"/>
</dbReference>
<keyword evidence="2" id="KW-1185">Reference proteome</keyword>
<dbReference type="InterPro" id="IPR008886">
    <property type="entry name" value="UPF0227/Esterase_YqiA"/>
</dbReference>
<dbReference type="PANTHER" id="PTHR35602">
    <property type="entry name" value="ESTERASE YQIA-RELATED"/>
    <property type="match status" value="1"/>
</dbReference>
<comment type="caution">
    <text evidence="1">The sequence shown here is derived from an EMBL/GenBank/DDBJ whole genome shotgun (WGS) entry which is preliminary data.</text>
</comment>
<dbReference type="Pfam" id="PF05728">
    <property type="entry name" value="UPF0227"/>
    <property type="match status" value="1"/>
</dbReference>
<proteinExistence type="predicted"/>
<dbReference type="RefSeq" id="WP_195772958.1">
    <property type="nucleotide sequence ID" value="NZ_VTDN01000006.1"/>
</dbReference>
<name>A0ABU6DU58_9GAMM</name>
<dbReference type="SUPFAM" id="SSF53474">
    <property type="entry name" value="alpha/beta-Hydrolases"/>
    <property type="match status" value="1"/>
</dbReference>
<sequence>MYHIFYLHGFKSQANSVKGTLLQRYCKTAYPHIQVHLPDLNFPPQLVIEQIKKQIDAKYKREHICFVGSSLGGFYATYLAHHYDCSGVLINPVIRPWQLFETHIGLDQLPYEVTPNWSLTLKDIQSLKQYDTTDVPDLSKLLVLLQQGDATLDYKATQDYYGERKISSMIMTECGGNHVMDNFAEKIPMLLVFLLQHLSLRNI</sequence>
<evidence type="ECO:0000313" key="1">
    <source>
        <dbReference type="EMBL" id="MEB5477167.1"/>
    </source>
</evidence>
<evidence type="ECO:0000313" key="2">
    <source>
        <dbReference type="Proteomes" id="UP001339883"/>
    </source>
</evidence>
<dbReference type="PANTHER" id="PTHR35602:SF3">
    <property type="entry name" value="ESTERASE YQIA"/>
    <property type="match status" value="1"/>
</dbReference>
<dbReference type="Proteomes" id="UP001339883">
    <property type="component" value="Unassembled WGS sequence"/>
</dbReference>
<protein>
    <submittedName>
        <fullName evidence="1">Esterase</fullName>
    </submittedName>
</protein>
<organism evidence="1 2">
    <name type="scientific">Acinetobacter pollinis</name>
    <dbReference type="NCBI Taxonomy" id="2605270"/>
    <lineage>
        <taxon>Bacteria</taxon>
        <taxon>Pseudomonadati</taxon>
        <taxon>Pseudomonadota</taxon>
        <taxon>Gammaproteobacteria</taxon>
        <taxon>Moraxellales</taxon>
        <taxon>Moraxellaceae</taxon>
        <taxon>Acinetobacter</taxon>
    </lineage>
</organism>
<dbReference type="Gene3D" id="3.40.50.1820">
    <property type="entry name" value="alpha/beta hydrolase"/>
    <property type="match status" value="1"/>
</dbReference>
<accession>A0ABU6DU58</accession>
<gene>
    <name evidence="1" type="ORF">I2F25_08955</name>
</gene>
<dbReference type="InterPro" id="IPR029058">
    <property type="entry name" value="AB_hydrolase_fold"/>
</dbReference>
<reference evidence="1 2" key="1">
    <citation type="submission" date="2019-08" db="EMBL/GenBank/DDBJ databases">
        <title>Five species of Acinetobacter isolated from floral nectar and animal pollinators.</title>
        <authorList>
            <person name="Hendry T.A."/>
        </authorList>
    </citation>
    <scope>NUCLEOTIDE SEQUENCE [LARGE SCALE GENOMIC DNA]</scope>
    <source>
        <strain evidence="1 2">MD18.27</strain>
    </source>
</reference>